<gene>
    <name evidence="3" type="ORF">A3F97_03280</name>
</gene>
<sequence length="86" mass="10104">MKYNISMRKARILLVLGIWVAILPYLGFPYSWKDILFTLSGLGLVYFSYILYKDYKMTEKKTFDNFRENSDFNGNENEKDAVAGEQ</sequence>
<keyword evidence="2" id="KW-1133">Transmembrane helix</keyword>
<proteinExistence type="predicted"/>
<feature type="transmembrane region" description="Helical" evidence="2">
    <location>
        <begin position="12"/>
        <end position="29"/>
    </location>
</feature>
<feature type="transmembrane region" description="Helical" evidence="2">
    <location>
        <begin position="35"/>
        <end position="52"/>
    </location>
</feature>
<comment type="caution">
    <text evidence="3">The sequence shown here is derived from an EMBL/GenBank/DDBJ whole genome shotgun (WGS) entry which is preliminary data.</text>
</comment>
<reference evidence="3 4" key="1">
    <citation type="journal article" date="2016" name="Nat. Commun.">
        <title>Thousands of microbial genomes shed light on interconnected biogeochemical processes in an aquifer system.</title>
        <authorList>
            <person name="Anantharaman K."/>
            <person name="Brown C.T."/>
            <person name="Hug L.A."/>
            <person name="Sharon I."/>
            <person name="Castelle C.J."/>
            <person name="Probst A.J."/>
            <person name="Thomas B.C."/>
            <person name="Singh A."/>
            <person name="Wilkins M.J."/>
            <person name="Karaoz U."/>
            <person name="Brodie E.L."/>
            <person name="Williams K.H."/>
            <person name="Hubbard S.S."/>
            <person name="Banfield J.F."/>
        </authorList>
    </citation>
    <scope>NUCLEOTIDE SEQUENCE [LARGE SCALE GENOMIC DNA]</scope>
</reference>
<dbReference type="AlphaFoldDB" id="A0A1F6YAP3"/>
<evidence type="ECO:0000313" key="3">
    <source>
        <dbReference type="EMBL" id="OGJ03453.1"/>
    </source>
</evidence>
<evidence type="ECO:0000256" key="1">
    <source>
        <dbReference type="SAM" id="MobiDB-lite"/>
    </source>
</evidence>
<feature type="region of interest" description="Disordered" evidence="1">
    <location>
        <begin position="66"/>
        <end position="86"/>
    </location>
</feature>
<keyword evidence="2" id="KW-0472">Membrane</keyword>
<evidence type="ECO:0000313" key="4">
    <source>
        <dbReference type="Proteomes" id="UP000176826"/>
    </source>
</evidence>
<dbReference type="EMBL" id="MFVT01000023">
    <property type="protein sequence ID" value="OGJ03453.1"/>
    <property type="molecule type" value="Genomic_DNA"/>
</dbReference>
<accession>A0A1F6YAP3</accession>
<dbReference type="Proteomes" id="UP000176826">
    <property type="component" value="Unassembled WGS sequence"/>
</dbReference>
<keyword evidence="2" id="KW-0812">Transmembrane</keyword>
<protein>
    <submittedName>
        <fullName evidence="3">Uncharacterized protein</fullName>
    </submittedName>
</protein>
<evidence type="ECO:0000256" key="2">
    <source>
        <dbReference type="SAM" id="Phobius"/>
    </source>
</evidence>
<organism evidence="3 4">
    <name type="scientific">Candidatus Nomurabacteria bacterium RIFCSPLOWO2_12_FULL_41_10</name>
    <dbReference type="NCBI Taxonomy" id="1801795"/>
    <lineage>
        <taxon>Bacteria</taxon>
        <taxon>Candidatus Nomuraibacteriota</taxon>
    </lineage>
</organism>
<name>A0A1F6YAP3_9BACT</name>